<dbReference type="AlphaFoldDB" id="A0A2T7PJ16"/>
<reference evidence="1 2" key="1">
    <citation type="submission" date="2018-04" db="EMBL/GenBank/DDBJ databases">
        <title>The genome of golden apple snail Pomacea canaliculata provides insight into stress tolerance and invasive adaptation.</title>
        <authorList>
            <person name="Liu C."/>
            <person name="Liu B."/>
            <person name="Ren Y."/>
            <person name="Zhang Y."/>
            <person name="Wang H."/>
            <person name="Li S."/>
            <person name="Jiang F."/>
            <person name="Yin L."/>
            <person name="Zhang G."/>
            <person name="Qian W."/>
            <person name="Fan W."/>
        </authorList>
    </citation>
    <scope>NUCLEOTIDE SEQUENCE [LARGE SCALE GENOMIC DNA]</scope>
    <source>
        <strain evidence="1">SZHN2017</strain>
        <tissue evidence="1">Muscle</tissue>
    </source>
</reference>
<name>A0A2T7PJ16_POMCA</name>
<evidence type="ECO:0000313" key="2">
    <source>
        <dbReference type="Proteomes" id="UP000245119"/>
    </source>
</evidence>
<evidence type="ECO:0000313" key="1">
    <source>
        <dbReference type="EMBL" id="PVD33421.1"/>
    </source>
</evidence>
<sequence length="120" mass="13190">MCFLFFSLVALPDEPDLPRADFTDQSCPWSPTTVWGVGDLIVGGKAGRAAAVSEKHLIISPPTTSTTTIRYILPHLGSRRRMVEVSPAQTNYVSANRSVKYDRCHLRMRACVRACGPARA</sequence>
<dbReference type="Proteomes" id="UP000245119">
    <property type="component" value="Linkage Group LG3"/>
</dbReference>
<keyword evidence="2" id="KW-1185">Reference proteome</keyword>
<protein>
    <submittedName>
        <fullName evidence="1">Uncharacterized protein</fullName>
    </submittedName>
</protein>
<proteinExistence type="predicted"/>
<dbReference type="EMBL" id="PZQS01000003">
    <property type="protein sequence ID" value="PVD33421.1"/>
    <property type="molecule type" value="Genomic_DNA"/>
</dbReference>
<comment type="caution">
    <text evidence="1">The sequence shown here is derived from an EMBL/GenBank/DDBJ whole genome shotgun (WGS) entry which is preliminary data.</text>
</comment>
<gene>
    <name evidence="1" type="ORF">C0Q70_04677</name>
</gene>
<accession>A0A2T7PJ16</accession>
<organism evidence="1 2">
    <name type="scientific">Pomacea canaliculata</name>
    <name type="common">Golden apple snail</name>
    <dbReference type="NCBI Taxonomy" id="400727"/>
    <lineage>
        <taxon>Eukaryota</taxon>
        <taxon>Metazoa</taxon>
        <taxon>Spiralia</taxon>
        <taxon>Lophotrochozoa</taxon>
        <taxon>Mollusca</taxon>
        <taxon>Gastropoda</taxon>
        <taxon>Caenogastropoda</taxon>
        <taxon>Architaenioglossa</taxon>
        <taxon>Ampullarioidea</taxon>
        <taxon>Ampullariidae</taxon>
        <taxon>Pomacea</taxon>
    </lineage>
</organism>